<organism evidence="2 3">
    <name type="scientific">Lysobacter helvus</name>
    <dbReference type="NCBI Taxonomy" id="2675059"/>
    <lineage>
        <taxon>Bacteria</taxon>
        <taxon>Pseudomonadati</taxon>
        <taxon>Pseudomonadota</taxon>
        <taxon>Gammaproteobacteria</taxon>
        <taxon>Lysobacterales</taxon>
        <taxon>Lysobacteraceae</taxon>
        <taxon>Lysobacter</taxon>
    </lineage>
</organism>
<proteinExistence type="predicted"/>
<protein>
    <submittedName>
        <fullName evidence="2">Uncharacterized protein</fullName>
    </submittedName>
</protein>
<evidence type="ECO:0000256" key="1">
    <source>
        <dbReference type="SAM" id="SignalP"/>
    </source>
</evidence>
<reference evidence="2 3" key="1">
    <citation type="submission" date="2021-03" db="EMBL/GenBank/DDBJ databases">
        <title>Complete Genome Sequences of Two Lysobacter Strains Isolated from Sea Water (Lysobacter caseinilyticus) and Soil (Lysobacter helvus) in South Korea.</title>
        <authorList>
            <person name="Watanabe Y."/>
            <person name="Arakawa K."/>
        </authorList>
    </citation>
    <scope>NUCLEOTIDE SEQUENCE [LARGE SCALE GENOMIC DNA]</scope>
    <source>
        <strain evidence="2 3">D10</strain>
    </source>
</reference>
<keyword evidence="3" id="KW-1185">Reference proteome</keyword>
<feature type="signal peptide" evidence="1">
    <location>
        <begin position="1"/>
        <end position="21"/>
    </location>
</feature>
<evidence type="ECO:0000313" key="3">
    <source>
        <dbReference type="Proteomes" id="UP000680514"/>
    </source>
</evidence>
<name>A0ABM7QFJ7_9GAMM</name>
<dbReference type="EMBL" id="AP024546">
    <property type="protein sequence ID" value="BCT96386.1"/>
    <property type="molecule type" value="Genomic_DNA"/>
</dbReference>
<feature type="chain" id="PRO_5045824696" evidence="1">
    <location>
        <begin position="22"/>
        <end position="782"/>
    </location>
</feature>
<dbReference type="Proteomes" id="UP000680514">
    <property type="component" value="Chromosome"/>
</dbReference>
<evidence type="ECO:0000313" key="2">
    <source>
        <dbReference type="EMBL" id="BCT96386.1"/>
    </source>
</evidence>
<sequence>MRKDRAWVGLGMLLAVQVAAAQSTGSEHAKIAAFLEHSSSQFSDMFQVQGGQPEPPSFEDRLYAWAKAGDDLPALQRKAAGQYDLSPELTQRLLELTIERAVPTREDYNPPALIDKYIALAHDFPRDDTVLVEAGRTIDEGHYGDCDVASLERLLAGRPDADRARVLLYDTIGCDPLLTTRTTLRAADSGPFLDLAERASGLEGEMLQLAALRVGDAKAHADPSVSEARRTKLRALRIGEELEAGRTDEALALLPESPATQPALTAAMDDDLRLALAAAHALRGDATRARAWRASVAPAPAPANEEDYQRRQREGDAYLAGMLDRLLDAPAREDFPFLVQHFRVDPATGDAYYRTWEAVFARLARAQGYPGLVEAAFLRDPADEKREAIANCHRCAPELLGEIDHVAATNPVADKTITNAPASALPDAVRARMDAALVATRPIWREQALPVPLRRLHPTATQDHDEARFAGPPQRKAPAWAKRLPEGELVRWQQDGARIVAFTASQSLDPTGEISAGGYWVSVSHDNGAHFDGPLYTGLRMFAPYAVLPDSKLPMLDGDRLQLEVAVRAVDNEHIMLPPVSLPFLEQRDDAYVEATLDDLARDTDADGLTDLAEWAMLLDAARADTDDDGLPDGRDPLPQVSATTHARGADAMARVLQEILGDRLGAIVTTNATDASPGRTFALGAGTDRYNAARTLFMQAPPAWFAGLSFDGRIVVLDPAQREQLSKVRGKTFATEIEVFETSRDGSQAIVKWTSGWTGGTYLLTRERNGWKLDTLTQWIT</sequence>
<accession>A0ABM7QFJ7</accession>
<keyword evidence="1" id="KW-0732">Signal</keyword>
<gene>
    <name evidence="2" type="ORF">LYSHEL_22570</name>
</gene>
<dbReference type="RefSeq" id="WP_213434172.1">
    <property type="nucleotide sequence ID" value="NZ_AP024546.1"/>
</dbReference>